<dbReference type="Pfam" id="PF00271">
    <property type="entry name" value="Helicase_C"/>
    <property type="match status" value="1"/>
</dbReference>
<dbReference type="GO" id="GO:0016787">
    <property type="term" value="F:hydrolase activity"/>
    <property type="evidence" value="ECO:0007669"/>
    <property type="project" value="UniProtKB-KW"/>
</dbReference>
<dbReference type="GO" id="GO:0005524">
    <property type="term" value="F:ATP binding"/>
    <property type="evidence" value="ECO:0007669"/>
    <property type="project" value="UniProtKB-KW"/>
</dbReference>
<organism evidence="7 8">
    <name type="scientific">Halococcoides cellulosivorans</name>
    <dbReference type="NCBI Taxonomy" id="1679096"/>
    <lineage>
        <taxon>Archaea</taxon>
        <taxon>Methanobacteriati</taxon>
        <taxon>Methanobacteriota</taxon>
        <taxon>Stenosarchaea group</taxon>
        <taxon>Halobacteria</taxon>
        <taxon>Halobacteriales</taxon>
        <taxon>Haloarculaceae</taxon>
        <taxon>Halococcoides</taxon>
    </lineage>
</organism>
<protein>
    <submittedName>
        <fullName evidence="7">Type III restriction endonuclease subunit R</fullName>
    </submittedName>
</protein>
<keyword evidence="3" id="KW-0347">Helicase</keyword>
<dbReference type="InterPro" id="IPR014001">
    <property type="entry name" value="Helicase_ATP-bd"/>
</dbReference>
<dbReference type="GO" id="GO:0004519">
    <property type="term" value="F:endonuclease activity"/>
    <property type="evidence" value="ECO:0007669"/>
    <property type="project" value="UniProtKB-KW"/>
</dbReference>
<evidence type="ECO:0000256" key="1">
    <source>
        <dbReference type="ARBA" id="ARBA00022741"/>
    </source>
</evidence>
<dbReference type="SMART" id="SM00487">
    <property type="entry name" value="DEXDc"/>
    <property type="match status" value="1"/>
</dbReference>
<dbReference type="GO" id="GO:0140097">
    <property type="term" value="F:catalytic activity, acting on DNA"/>
    <property type="evidence" value="ECO:0007669"/>
    <property type="project" value="UniProtKB-ARBA"/>
</dbReference>
<evidence type="ECO:0000313" key="7">
    <source>
        <dbReference type="EMBL" id="AWB28518.1"/>
    </source>
</evidence>
<dbReference type="Proteomes" id="UP000244727">
    <property type="component" value="Chromosome"/>
</dbReference>
<dbReference type="InterPro" id="IPR001650">
    <property type="entry name" value="Helicase_C-like"/>
</dbReference>
<keyword evidence="1" id="KW-0547">Nucleotide-binding</keyword>
<keyword evidence="4" id="KW-0067">ATP-binding</keyword>
<evidence type="ECO:0000256" key="2">
    <source>
        <dbReference type="ARBA" id="ARBA00022801"/>
    </source>
</evidence>
<dbReference type="KEGG" id="harc:HARCEL1_12915"/>
<dbReference type="PANTHER" id="PTHR11274">
    <property type="entry name" value="RAD25/XP-B DNA REPAIR HELICASE"/>
    <property type="match status" value="1"/>
</dbReference>
<dbReference type="SUPFAM" id="SSF52540">
    <property type="entry name" value="P-loop containing nucleoside triphosphate hydrolases"/>
    <property type="match status" value="1"/>
</dbReference>
<dbReference type="GeneID" id="36513424"/>
<evidence type="ECO:0000256" key="4">
    <source>
        <dbReference type="ARBA" id="ARBA00022840"/>
    </source>
</evidence>
<dbReference type="PANTHER" id="PTHR11274:SF0">
    <property type="entry name" value="GENERAL TRANSCRIPTION AND DNA REPAIR FACTOR IIH HELICASE SUBUNIT XPB"/>
    <property type="match status" value="1"/>
</dbReference>
<dbReference type="PROSITE" id="PS51192">
    <property type="entry name" value="HELICASE_ATP_BIND_1"/>
    <property type="match status" value="1"/>
</dbReference>
<dbReference type="SMART" id="SM00490">
    <property type="entry name" value="HELICc"/>
    <property type="match status" value="1"/>
</dbReference>
<accession>A0A2R4X401</accession>
<feature type="domain" description="Helicase ATP-binding" evidence="5">
    <location>
        <begin position="29"/>
        <end position="190"/>
    </location>
</feature>
<dbReference type="GO" id="GO:0004386">
    <property type="term" value="F:helicase activity"/>
    <property type="evidence" value="ECO:0007669"/>
    <property type="project" value="UniProtKB-KW"/>
</dbReference>
<evidence type="ECO:0000259" key="6">
    <source>
        <dbReference type="PROSITE" id="PS51194"/>
    </source>
</evidence>
<dbReference type="PROSITE" id="PS51194">
    <property type="entry name" value="HELICASE_CTER"/>
    <property type="match status" value="1"/>
</dbReference>
<name>A0A2R4X401_9EURY</name>
<reference evidence="7 8" key="1">
    <citation type="submission" date="2018-04" db="EMBL/GenBank/DDBJ databases">
        <title>Halococcoides cellulosivorans gen. nov., sp. nov., an extremely halophilic cellulose-utilizing haloarchaeon from hypersaline lakes.</title>
        <authorList>
            <person name="Sorokin D.Y."/>
            <person name="Toshchakov S.V."/>
            <person name="Samarov N.I."/>
            <person name="Korzhenkov A."/>
            <person name="Kublanov I.V."/>
        </authorList>
    </citation>
    <scope>NUCLEOTIDE SEQUENCE [LARGE SCALE GENOMIC DNA]</scope>
    <source>
        <strain evidence="7 8">HArcel1</strain>
    </source>
</reference>
<dbReference type="GO" id="GO:0003677">
    <property type="term" value="F:DNA binding"/>
    <property type="evidence" value="ECO:0007669"/>
    <property type="project" value="InterPro"/>
</dbReference>
<keyword evidence="7" id="KW-0540">Nuclease</keyword>
<proteinExistence type="predicted"/>
<dbReference type="InterPro" id="IPR006935">
    <property type="entry name" value="Helicase/UvrB_N"/>
</dbReference>
<dbReference type="InterPro" id="IPR050615">
    <property type="entry name" value="ATP-dep_DNA_Helicase"/>
</dbReference>
<keyword evidence="2" id="KW-0378">Hydrolase</keyword>
<gene>
    <name evidence="7" type="ORF">HARCEL1_12915</name>
</gene>
<feature type="domain" description="Helicase C-terminal" evidence="6">
    <location>
        <begin position="272"/>
        <end position="435"/>
    </location>
</feature>
<evidence type="ECO:0000256" key="3">
    <source>
        <dbReference type="ARBA" id="ARBA00022806"/>
    </source>
</evidence>
<evidence type="ECO:0000313" key="8">
    <source>
        <dbReference type="Proteomes" id="UP000244727"/>
    </source>
</evidence>
<evidence type="ECO:0000259" key="5">
    <source>
        <dbReference type="PROSITE" id="PS51192"/>
    </source>
</evidence>
<keyword evidence="7" id="KW-0255">Endonuclease</keyword>
<dbReference type="EMBL" id="CP028858">
    <property type="protein sequence ID" value="AWB28518.1"/>
    <property type="molecule type" value="Genomic_DNA"/>
</dbReference>
<dbReference type="Pfam" id="PF04851">
    <property type="entry name" value="ResIII"/>
    <property type="match status" value="1"/>
</dbReference>
<sequence length="471" mass="53091">MANLTAPEWVEARDYQQEAIQNWMGAEGRGILRMATGTGKTVTALLAASSVAEMTDGPLLLVVAVPYQHLVDQWAADIREFGVNPVLAYESRRNWQPQLERELLEQNSGNRNATVMVTTHRTLSGQSPQQTILRAQAPSMLIGDEVHHMGAPQTQKALMDEFDLRLGLSATPERWYDDEGTDALDDYFNGTIFDYGLDRAIETGILCEYYYIPHIVELGDDEMEVYMRLTRKIGRLMAKADGDSPSMVLEGNEALQQALFSRARLIGTAQQKLDVLVDLFDRQATHSHSLVYCSDGTTGVDEDGERHVDATTHRLRQETDLNIERFTAREDQAERERLLSAFEKGEIEVLTSIRCLDEGVDVPATRTAYLLASTSNPRQYVQRRGRILRRHADKDFAVIHDFVTVPDTSRHPKILSDGQYEVERTLIRKELERVSTFTDSARNHPDAEVDGVPTTDGTLQKIKRRYNLLGA</sequence>
<dbReference type="Gene3D" id="3.40.50.300">
    <property type="entry name" value="P-loop containing nucleotide triphosphate hydrolases"/>
    <property type="match status" value="2"/>
</dbReference>
<dbReference type="InterPro" id="IPR027417">
    <property type="entry name" value="P-loop_NTPase"/>
</dbReference>
<keyword evidence="8" id="KW-1185">Reference proteome</keyword>
<dbReference type="RefSeq" id="WP_108383966.1">
    <property type="nucleotide sequence ID" value="NZ_CP028858.1"/>
</dbReference>
<dbReference type="AlphaFoldDB" id="A0A2R4X401"/>